<keyword evidence="4 6" id="KW-1133">Transmembrane helix</keyword>
<dbReference type="STRING" id="1235802.C823_01754"/>
<dbReference type="GO" id="GO:0005886">
    <property type="term" value="C:plasma membrane"/>
    <property type="evidence" value="ECO:0007669"/>
    <property type="project" value="UniProtKB-SubCell"/>
</dbReference>
<keyword evidence="3 6" id="KW-0812">Transmembrane</keyword>
<keyword evidence="8" id="KW-1185">Reference proteome</keyword>
<comment type="subcellular location">
    <subcellularLocation>
        <location evidence="1">Cell membrane</location>
        <topology evidence="1">Multi-pass membrane protein</topology>
    </subcellularLocation>
</comment>
<dbReference type="Pfam" id="PF01943">
    <property type="entry name" value="Polysacc_synt"/>
    <property type="match status" value="1"/>
</dbReference>
<keyword evidence="5 6" id="KW-0472">Membrane</keyword>
<name>N2AKA6_9FIRM</name>
<dbReference type="CDD" id="cd13124">
    <property type="entry name" value="MATE_SpoVB_like"/>
    <property type="match status" value="1"/>
</dbReference>
<accession>N2AKA6</accession>
<feature type="transmembrane region" description="Helical" evidence="6">
    <location>
        <begin position="12"/>
        <end position="31"/>
    </location>
</feature>
<evidence type="ECO:0000256" key="5">
    <source>
        <dbReference type="ARBA" id="ARBA00023136"/>
    </source>
</evidence>
<feature type="transmembrane region" description="Helical" evidence="6">
    <location>
        <begin position="427"/>
        <end position="446"/>
    </location>
</feature>
<dbReference type="PANTHER" id="PTHR30250">
    <property type="entry name" value="PST FAMILY PREDICTED COLANIC ACID TRANSPORTER"/>
    <property type="match status" value="1"/>
</dbReference>
<feature type="transmembrane region" description="Helical" evidence="6">
    <location>
        <begin position="400"/>
        <end position="421"/>
    </location>
</feature>
<protein>
    <submittedName>
        <fullName evidence="7">Uncharacterized protein</fullName>
    </submittedName>
</protein>
<dbReference type="Proteomes" id="UP000012589">
    <property type="component" value="Unassembled WGS sequence"/>
</dbReference>
<feature type="transmembrane region" description="Helical" evidence="6">
    <location>
        <begin position="334"/>
        <end position="353"/>
    </location>
</feature>
<gene>
    <name evidence="7" type="ORF">C823_01754</name>
</gene>
<feature type="transmembrane region" description="Helical" evidence="6">
    <location>
        <begin position="43"/>
        <end position="65"/>
    </location>
</feature>
<dbReference type="EMBL" id="AQFT01000056">
    <property type="protein sequence ID" value="EMZ29662.1"/>
    <property type="molecule type" value="Genomic_DNA"/>
</dbReference>
<sequence length="535" mass="58268">MAKKRKNVLLQGGILAGAGIITKVIGFAYRIPMNNMMGGEGNGLYSVAFGIYGIALTISSYSLPLAVSKMVSARVAKAEYQNMRRVLVSALVYALIAGLLAMNVLYFGAGVMETIYHRPGIERPLRVLAPTTFIVALLGVFRGYFQGHGDMVPTSVSQILEQIVNACISVFATWQFMKMYGTSEHAASYAAAGGTFGTLAGAATALLFIMYLFGTTRSRYMNKVNPGEQLESGSSIYKGLFLTIIPVILSQTVYQIGYTIDDLMFGNLMAMHGYKDEVVSSLQGVYNAQYNQLVNLPVAVATAMAASTLPSIVLSRMQNDMQGVNQKITQVIKVNMVIAFPSAIGLAVLAEPIMKMLFPSLVTYQSEAILLLTTGSSAVVFYALSTLTTSILQGYNFMKLPVIHSAISLGIHVVLLGILLAFTDLNVYALVICNVLFPFIVCVLNCRAITKKIGYRWEYFNTFIKPLTAAAAMGMVAFAVYQVFYEAFKNVYIVSAMAMGAAIIVYTVMILQVRCFSEEELHSIPGGRMLIRLMR</sequence>
<evidence type="ECO:0000256" key="4">
    <source>
        <dbReference type="ARBA" id="ARBA00022989"/>
    </source>
</evidence>
<evidence type="ECO:0000256" key="3">
    <source>
        <dbReference type="ARBA" id="ARBA00022692"/>
    </source>
</evidence>
<feature type="transmembrane region" description="Helical" evidence="6">
    <location>
        <begin position="294"/>
        <end position="314"/>
    </location>
</feature>
<dbReference type="PIRSF" id="PIRSF038958">
    <property type="entry name" value="PG_synth_SpoVB"/>
    <property type="match status" value="1"/>
</dbReference>
<dbReference type="eggNOG" id="COG2244">
    <property type="taxonomic scope" value="Bacteria"/>
</dbReference>
<dbReference type="AlphaFoldDB" id="N2AKA6"/>
<feature type="transmembrane region" description="Helical" evidence="6">
    <location>
        <begin position="189"/>
        <end position="214"/>
    </location>
</feature>
<dbReference type="PANTHER" id="PTHR30250:SF21">
    <property type="entry name" value="LIPID II FLIPPASE MURJ"/>
    <property type="match status" value="1"/>
</dbReference>
<keyword evidence="2" id="KW-1003">Cell membrane</keyword>
<evidence type="ECO:0000256" key="1">
    <source>
        <dbReference type="ARBA" id="ARBA00004651"/>
    </source>
</evidence>
<feature type="transmembrane region" description="Helical" evidence="6">
    <location>
        <begin position="127"/>
        <end position="145"/>
    </location>
</feature>
<feature type="transmembrane region" description="Helical" evidence="6">
    <location>
        <begin position="491"/>
        <end position="511"/>
    </location>
</feature>
<feature type="transmembrane region" description="Helical" evidence="6">
    <location>
        <begin position="86"/>
        <end position="107"/>
    </location>
</feature>
<dbReference type="InterPro" id="IPR024923">
    <property type="entry name" value="PG_synth_SpoVB"/>
</dbReference>
<feature type="transmembrane region" description="Helical" evidence="6">
    <location>
        <begin position="157"/>
        <end position="177"/>
    </location>
</feature>
<evidence type="ECO:0000313" key="7">
    <source>
        <dbReference type="EMBL" id="EMZ29662.1"/>
    </source>
</evidence>
<dbReference type="InterPro" id="IPR050833">
    <property type="entry name" value="Poly_Biosynth_Transport"/>
</dbReference>
<feature type="transmembrane region" description="Helical" evidence="6">
    <location>
        <begin position="235"/>
        <end position="254"/>
    </location>
</feature>
<evidence type="ECO:0000313" key="8">
    <source>
        <dbReference type="Proteomes" id="UP000012589"/>
    </source>
</evidence>
<comment type="caution">
    <text evidence="7">The sequence shown here is derived from an EMBL/GenBank/DDBJ whole genome shotgun (WGS) entry which is preliminary data.</text>
</comment>
<evidence type="ECO:0000256" key="2">
    <source>
        <dbReference type="ARBA" id="ARBA00022475"/>
    </source>
</evidence>
<reference evidence="7 8" key="1">
    <citation type="journal article" date="2014" name="Genome Announc.">
        <title>Draft genome sequences of the altered schaedler flora, a defined bacterial community from gnotobiotic mice.</title>
        <authorList>
            <person name="Wannemuehler M.J."/>
            <person name="Overstreet A.M."/>
            <person name="Ward D.V."/>
            <person name="Phillips G.J."/>
        </authorList>
    </citation>
    <scope>NUCLEOTIDE SEQUENCE [LARGE SCALE GENOMIC DNA]</scope>
    <source>
        <strain evidence="7 8">ASF492</strain>
    </source>
</reference>
<dbReference type="OrthoDB" id="9775950at2"/>
<proteinExistence type="predicted"/>
<dbReference type="HOGENOM" id="CLU_022017_2_1_9"/>
<dbReference type="InterPro" id="IPR002797">
    <property type="entry name" value="Polysacc_synth"/>
</dbReference>
<evidence type="ECO:0000256" key="6">
    <source>
        <dbReference type="SAM" id="Phobius"/>
    </source>
</evidence>
<feature type="transmembrane region" description="Helical" evidence="6">
    <location>
        <begin position="368"/>
        <end position="388"/>
    </location>
</feature>
<dbReference type="PATRIC" id="fig|1235802.3.peg.1855"/>
<feature type="transmembrane region" description="Helical" evidence="6">
    <location>
        <begin position="467"/>
        <end position="485"/>
    </location>
</feature>
<organism evidence="7 8">
    <name type="scientific">Eubacterium plexicaudatum ASF492</name>
    <dbReference type="NCBI Taxonomy" id="1235802"/>
    <lineage>
        <taxon>Bacteria</taxon>
        <taxon>Bacillati</taxon>
        <taxon>Bacillota</taxon>
        <taxon>Clostridia</taxon>
        <taxon>Eubacteriales</taxon>
        <taxon>Eubacteriaceae</taxon>
        <taxon>Eubacterium</taxon>
    </lineage>
</organism>